<dbReference type="InterPro" id="IPR008278">
    <property type="entry name" value="4-PPantetheinyl_Trfase_dom"/>
</dbReference>
<feature type="domain" description="4'-phosphopantetheinyl transferase" evidence="2">
    <location>
        <begin position="113"/>
        <end position="186"/>
    </location>
</feature>
<accession>Q2IGF3</accession>
<evidence type="ECO:0000256" key="1">
    <source>
        <dbReference type="ARBA" id="ARBA00022679"/>
    </source>
</evidence>
<dbReference type="KEGG" id="ade:Adeh_3898"/>
<evidence type="ECO:0000313" key="4">
    <source>
        <dbReference type="Proteomes" id="UP000001935"/>
    </source>
</evidence>
<evidence type="ECO:0000259" key="2">
    <source>
        <dbReference type="Pfam" id="PF01648"/>
    </source>
</evidence>
<dbReference type="eggNOG" id="COG2091">
    <property type="taxonomic scope" value="Bacteria"/>
</dbReference>
<sequence>MTAAAGDAAPVIAFRPVAAAEAALARLPAAERALLPPAATARRRLEFAAGRTAARAAVDRLLRDPGACAAVLRDAAAGTAQPVALDARGARLPAYVSITHTEGVAAAAAFHAPVGLDLVRVEALDGAFHREAFWPEELRAFERALGEPQAGFAACAAFGAKEAVVKWLGTGLTVPLRAVRLSIRAPAPPERLGGLRARRFALALEGPVRAALRAWIGAAGPYLLVAVTADAPAEPLRSA</sequence>
<dbReference type="GO" id="GO:0000287">
    <property type="term" value="F:magnesium ion binding"/>
    <property type="evidence" value="ECO:0007669"/>
    <property type="project" value="InterPro"/>
</dbReference>
<reference evidence="3 4" key="1">
    <citation type="submission" date="2006-01" db="EMBL/GenBank/DDBJ databases">
        <title>Complete sequence of Anaeromyxobacter dehalogenans 2CP-C.</title>
        <authorList>
            <consortium name="US DOE Joint Genome Institute"/>
            <person name="Copeland A."/>
            <person name="Lucas S."/>
            <person name="Lapidus A."/>
            <person name="Barry K."/>
            <person name="Detter J.C."/>
            <person name="Glavina T."/>
            <person name="Hammon N."/>
            <person name="Israni S."/>
            <person name="Pitluck S."/>
            <person name="Brettin T."/>
            <person name="Bruce D."/>
            <person name="Han C."/>
            <person name="Tapia R."/>
            <person name="Gilna P."/>
            <person name="Kiss H."/>
            <person name="Schmutz J."/>
            <person name="Larimer F."/>
            <person name="Land M."/>
            <person name="Kyrpides N."/>
            <person name="Anderson I."/>
            <person name="Sanford R.A."/>
            <person name="Ritalahti K.M."/>
            <person name="Thomas H.S."/>
            <person name="Kirby J.R."/>
            <person name="Zhulin I.B."/>
            <person name="Loeffler F.E."/>
            <person name="Richardson P."/>
        </authorList>
    </citation>
    <scope>NUCLEOTIDE SEQUENCE [LARGE SCALE GENOMIC DNA]</scope>
    <source>
        <strain evidence="3 4">2CP-C</strain>
    </source>
</reference>
<dbReference type="RefSeq" id="WP_011422944.1">
    <property type="nucleotide sequence ID" value="NC_007760.1"/>
</dbReference>
<organism evidence="3 4">
    <name type="scientific">Anaeromyxobacter dehalogenans (strain 2CP-C)</name>
    <dbReference type="NCBI Taxonomy" id="290397"/>
    <lineage>
        <taxon>Bacteria</taxon>
        <taxon>Pseudomonadati</taxon>
        <taxon>Myxococcota</taxon>
        <taxon>Myxococcia</taxon>
        <taxon>Myxococcales</taxon>
        <taxon>Cystobacterineae</taxon>
        <taxon>Anaeromyxobacteraceae</taxon>
        <taxon>Anaeromyxobacter</taxon>
    </lineage>
</organism>
<proteinExistence type="predicted"/>
<keyword evidence="1 3" id="KW-0808">Transferase</keyword>
<dbReference type="STRING" id="290397.Adeh_3898"/>
<protein>
    <submittedName>
        <fullName evidence="3">4'-phosphopantetheinyl transferase</fullName>
    </submittedName>
</protein>
<dbReference type="EMBL" id="CP000251">
    <property type="protein sequence ID" value="ABC83662.1"/>
    <property type="molecule type" value="Genomic_DNA"/>
</dbReference>
<dbReference type="HOGENOM" id="CLU_1159219_0_0_7"/>
<dbReference type="InterPro" id="IPR037143">
    <property type="entry name" value="4-PPantetheinyl_Trfase_dom_sf"/>
</dbReference>
<dbReference type="SUPFAM" id="SSF56214">
    <property type="entry name" value="4'-phosphopantetheinyl transferase"/>
    <property type="match status" value="1"/>
</dbReference>
<name>Q2IGF3_ANADE</name>
<dbReference type="GO" id="GO:0008897">
    <property type="term" value="F:holo-[acyl-carrier-protein] synthase activity"/>
    <property type="evidence" value="ECO:0007669"/>
    <property type="project" value="InterPro"/>
</dbReference>
<dbReference type="Proteomes" id="UP000001935">
    <property type="component" value="Chromosome"/>
</dbReference>
<evidence type="ECO:0000313" key="3">
    <source>
        <dbReference type="EMBL" id="ABC83662.1"/>
    </source>
</evidence>
<dbReference type="Gene3D" id="3.90.470.20">
    <property type="entry name" value="4'-phosphopantetheinyl transferase domain"/>
    <property type="match status" value="1"/>
</dbReference>
<dbReference type="OrthoDB" id="9944198at2"/>
<dbReference type="Pfam" id="PF01648">
    <property type="entry name" value="ACPS"/>
    <property type="match status" value="1"/>
</dbReference>
<dbReference type="AlphaFoldDB" id="Q2IGF3"/>
<gene>
    <name evidence="3" type="ordered locus">Adeh_3898</name>
</gene>